<evidence type="ECO:0000313" key="6">
    <source>
        <dbReference type="Proteomes" id="UP001596135"/>
    </source>
</evidence>
<organism evidence="5 6">
    <name type="scientific">Nocardioides hankookensis</name>
    <dbReference type="NCBI Taxonomy" id="443157"/>
    <lineage>
        <taxon>Bacteria</taxon>
        <taxon>Bacillati</taxon>
        <taxon>Actinomycetota</taxon>
        <taxon>Actinomycetes</taxon>
        <taxon>Propionibacteriales</taxon>
        <taxon>Nocardioidaceae</taxon>
        <taxon>Nocardioides</taxon>
    </lineage>
</organism>
<evidence type="ECO:0000256" key="2">
    <source>
        <dbReference type="ARBA" id="ARBA00023125"/>
    </source>
</evidence>
<dbReference type="CDD" id="cd07377">
    <property type="entry name" value="WHTH_GntR"/>
    <property type="match status" value="1"/>
</dbReference>
<dbReference type="InterPro" id="IPR000524">
    <property type="entry name" value="Tscrpt_reg_HTH_GntR"/>
</dbReference>
<keyword evidence="6" id="KW-1185">Reference proteome</keyword>
<dbReference type="PANTHER" id="PTHR43537:SF5">
    <property type="entry name" value="UXU OPERON TRANSCRIPTIONAL REGULATOR"/>
    <property type="match status" value="1"/>
</dbReference>
<comment type="caution">
    <text evidence="5">The sequence shown here is derived from an EMBL/GenBank/DDBJ whole genome shotgun (WGS) entry which is preliminary data.</text>
</comment>
<gene>
    <name evidence="5" type="ORF">ACFPYL_16120</name>
</gene>
<evidence type="ECO:0000259" key="4">
    <source>
        <dbReference type="PROSITE" id="PS50949"/>
    </source>
</evidence>
<dbReference type="RefSeq" id="WP_379156302.1">
    <property type="nucleotide sequence ID" value="NZ_JBHSRJ010000005.1"/>
</dbReference>
<dbReference type="Pfam" id="PF00392">
    <property type="entry name" value="GntR"/>
    <property type="match status" value="1"/>
</dbReference>
<name>A0ABW1LMB9_9ACTN</name>
<evidence type="ECO:0000256" key="1">
    <source>
        <dbReference type="ARBA" id="ARBA00023015"/>
    </source>
</evidence>
<feature type="domain" description="HTH gntR-type" evidence="4">
    <location>
        <begin position="9"/>
        <end position="76"/>
    </location>
</feature>
<dbReference type="Gene3D" id="1.10.10.10">
    <property type="entry name" value="Winged helix-like DNA-binding domain superfamily/Winged helix DNA-binding domain"/>
    <property type="match status" value="1"/>
</dbReference>
<keyword evidence="2" id="KW-0238">DNA-binding</keyword>
<dbReference type="InterPro" id="IPR011711">
    <property type="entry name" value="GntR_C"/>
</dbReference>
<reference evidence="6" key="1">
    <citation type="journal article" date="2019" name="Int. J. Syst. Evol. Microbiol.">
        <title>The Global Catalogue of Microorganisms (GCM) 10K type strain sequencing project: providing services to taxonomists for standard genome sequencing and annotation.</title>
        <authorList>
            <consortium name="The Broad Institute Genomics Platform"/>
            <consortium name="The Broad Institute Genome Sequencing Center for Infectious Disease"/>
            <person name="Wu L."/>
            <person name="Ma J."/>
        </authorList>
    </citation>
    <scope>NUCLEOTIDE SEQUENCE [LARGE SCALE GENOMIC DNA]</scope>
    <source>
        <strain evidence="6">CCUG 54522</strain>
    </source>
</reference>
<protein>
    <submittedName>
        <fullName evidence="5">GntR family transcriptional regulator</fullName>
    </submittedName>
</protein>
<dbReference type="SMART" id="SM00345">
    <property type="entry name" value="HTH_GNTR"/>
    <property type="match status" value="1"/>
</dbReference>
<evidence type="ECO:0000313" key="5">
    <source>
        <dbReference type="EMBL" id="MFC6044618.1"/>
    </source>
</evidence>
<dbReference type="Pfam" id="PF07729">
    <property type="entry name" value="FCD"/>
    <property type="match status" value="1"/>
</dbReference>
<evidence type="ECO:0000256" key="3">
    <source>
        <dbReference type="ARBA" id="ARBA00023163"/>
    </source>
</evidence>
<dbReference type="InterPro" id="IPR036390">
    <property type="entry name" value="WH_DNA-bd_sf"/>
</dbReference>
<dbReference type="EMBL" id="JBHSRJ010000005">
    <property type="protein sequence ID" value="MFC6044618.1"/>
    <property type="molecule type" value="Genomic_DNA"/>
</dbReference>
<keyword evidence="3" id="KW-0804">Transcription</keyword>
<sequence length="221" mass="24172">MSTVAHEHGALRENLVAALRDDIVSGRLAPGTPLRTEVVMQRFGVSNSPLREAFAQLASEGLVVVQRNRGATVAPLDRAHAADVFRVSGMLMEHVVRWGLPRFVPADVSTLRRIQLDLDLAYRSGDLVTAFADSDRFGEILLDRCGSQELARAVRTLLPQLQRLVRLIDPLEFLALQQSLQSAVLASAEDHDVESAVVAIGSIWRQVERAVDALGDDVIAH</sequence>
<dbReference type="SUPFAM" id="SSF46785">
    <property type="entry name" value="Winged helix' DNA-binding domain"/>
    <property type="match status" value="1"/>
</dbReference>
<dbReference type="PANTHER" id="PTHR43537">
    <property type="entry name" value="TRANSCRIPTIONAL REGULATOR, GNTR FAMILY"/>
    <property type="match status" value="1"/>
</dbReference>
<dbReference type="Gene3D" id="1.20.120.530">
    <property type="entry name" value="GntR ligand-binding domain-like"/>
    <property type="match status" value="1"/>
</dbReference>
<dbReference type="PROSITE" id="PS50949">
    <property type="entry name" value="HTH_GNTR"/>
    <property type="match status" value="1"/>
</dbReference>
<accession>A0ABW1LMB9</accession>
<dbReference type="InterPro" id="IPR008920">
    <property type="entry name" value="TF_FadR/GntR_C"/>
</dbReference>
<dbReference type="SUPFAM" id="SSF48008">
    <property type="entry name" value="GntR ligand-binding domain-like"/>
    <property type="match status" value="1"/>
</dbReference>
<proteinExistence type="predicted"/>
<keyword evidence="1" id="KW-0805">Transcription regulation</keyword>
<dbReference type="Proteomes" id="UP001596135">
    <property type="component" value="Unassembled WGS sequence"/>
</dbReference>
<dbReference type="InterPro" id="IPR036388">
    <property type="entry name" value="WH-like_DNA-bd_sf"/>
</dbReference>